<feature type="domain" description="Sulfotransferase" evidence="3">
    <location>
        <begin position="101"/>
        <end position="176"/>
    </location>
</feature>
<accession>A0A3A5H7M2</accession>
<dbReference type="InterPro" id="IPR037359">
    <property type="entry name" value="NST/OST"/>
</dbReference>
<evidence type="ECO:0000313" key="5">
    <source>
        <dbReference type="Proteomes" id="UP000276542"/>
    </source>
</evidence>
<keyword evidence="2" id="KW-0325">Glycoprotein</keyword>
<protein>
    <recommendedName>
        <fullName evidence="3">Sulfotransferase domain-containing protein</fullName>
    </recommendedName>
</protein>
<keyword evidence="1" id="KW-0808">Transferase</keyword>
<name>A0A3A5H7M2_9ACTN</name>
<dbReference type="AlphaFoldDB" id="A0A3A5H7M2"/>
<dbReference type="SUPFAM" id="SSF52540">
    <property type="entry name" value="P-loop containing nucleoside triphosphate hydrolases"/>
    <property type="match status" value="1"/>
</dbReference>
<keyword evidence="5" id="KW-1185">Reference proteome</keyword>
<dbReference type="PANTHER" id="PTHR10605">
    <property type="entry name" value="HEPARAN SULFATE SULFOTRANSFERASE"/>
    <property type="match status" value="1"/>
</dbReference>
<comment type="caution">
    <text evidence="4">The sequence shown here is derived from an EMBL/GenBank/DDBJ whole genome shotgun (WGS) entry which is preliminary data.</text>
</comment>
<reference evidence="5" key="1">
    <citation type="submission" date="2018-09" db="EMBL/GenBank/DDBJ databases">
        <authorList>
            <person name="Zhu H."/>
        </authorList>
    </citation>
    <scope>NUCLEOTIDE SEQUENCE [LARGE SCALE GENOMIC DNA]</scope>
    <source>
        <strain evidence="5">K1W22B-1</strain>
    </source>
</reference>
<dbReference type="InterPro" id="IPR000863">
    <property type="entry name" value="Sulfotransferase_dom"/>
</dbReference>
<dbReference type="EMBL" id="QYRP01000002">
    <property type="protein sequence ID" value="RJS46656.1"/>
    <property type="molecule type" value="Genomic_DNA"/>
</dbReference>
<gene>
    <name evidence="4" type="ORF">D4739_10790</name>
</gene>
<evidence type="ECO:0000259" key="3">
    <source>
        <dbReference type="Pfam" id="PF00685"/>
    </source>
</evidence>
<dbReference type="RefSeq" id="WP_120060627.1">
    <property type="nucleotide sequence ID" value="NZ_QYRP01000002.1"/>
</dbReference>
<evidence type="ECO:0000256" key="2">
    <source>
        <dbReference type="ARBA" id="ARBA00023180"/>
    </source>
</evidence>
<sequence>MIPNLLIAGAQKSGTSWLHRMLVHHPAFEMSRRKELSYFSLPEAAYDEGWGAYQENWSTSARWRGESTPHYFWKREGPFGPAQGPDVARRVATRLGADVDVLVSLRDPVSRAISGYWHNFSRGRFDLPTSLFQLAPSMGVIDLGFYRRHHEHWIRTLGAERVHVLLYDDLRADPRAFLAGALEALRAPVDDQAFWRAVPLDKVVHRKDWMAPIREARNPVTATEVAALLELYRDDIAYVEHLIGRDLSEWRDLDVLIARHVRS</sequence>
<dbReference type="Gene3D" id="3.40.50.300">
    <property type="entry name" value="P-loop containing nucleotide triphosphate hydrolases"/>
    <property type="match status" value="1"/>
</dbReference>
<dbReference type="GO" id="GO:0008146">
    <property type="term" value="F:sulfotransferase activity"/>
    <property type="evidence" value="ECO:0007669"/>
    <property type="project" value="InterPro"/>
</dbReference>
<organism evidence="4 5">
    <name type="scientific">Nocardioides cavernaquae</name>
    <dbReference type="NCBI Taxonomy" id="2321396"/>
    <lineage>
        <taxon>Bacteria</taxon>
        <taxon>Bacillati</taxon>
        <taxon>Actinomycetota</taxon>
        <taxon>Actinomycetes</taxon>
        <taxon>Propionibacteriales</taxon>
        <taxon>Nocardioidaceae</taxon>
        <taxon>Nocardioides</taxon>
    </lineage>
</organism>
<dbReference type="Proteomes" id="UP000276542">
    <property type="component" value="Unassembled WGS sequence"/>
</dbReference>
<dbReference type="OrthoDB" id="981508at2"/>
<evidence type="ECO:0000313" key="4">
    <source>
        <dbReference type="EMBL" id="RJS46656.1"/>
    </source>
</evidence>
<proteinExistence type="predicted"/>
<dbReference type="PANTHER" id="PTHR10605:SF56">
    <property type="entry name" value="BIFUNCTIONAL HEPARAN SULFATE N-DEACETYLASE_N-SULFOTRANSFERASE"/>
    <property type="match status" value="1"/>
</dbReference>
<dbReference type="Pfam" id="PF00685">
    <property type="entry name" value="Sulfotransfer_1"/>
    <property type="match status" value="1"/>
</dbReference>
<dbReference type="InterPro" id="IPR027417">
    <property type="entry name" value="P-loop_NTPase"/>
</dbReference>
<evidence type="ECO:0000256" key="1">
    <source>
        <dbReference type="ARBA" id="ARBA00022679"/>
    </source>
</evidence>